<evidence type="ECO:0000313" key="1">
    <source>
        <dbReference type="EMBL" id="RDI65748.1"/>
    </source>
</evidence>
<keyword evidence="2" id="KW-1185">Reference proteome</keyword>
<dbReference type="EMBL" id="QQBC01000005">
    <property type="protein sequence ID" value="RDI65748.1"/>
    <property type="molecule type" value="Genomic_DNA"/>
</dbReference>
<accession>A0A370I4S1</accession>
<dbReference type="Proteomes" id="UP000254869">
    <property type="component" value="Unassembled WGS sequence"/>
</dbReference>
<dbReference type="STRING" id="1210086.GCA_001613105_04112"/>
<organism evidence="1 2">
    <name type="scientific">Nocardia pseudobrasiliensis</name>
    <dbReference type="NCBI Taxonomy" id="45979"/>
    <lineage>
        <taxon>Bacteria</taxon>
        <taxon>Bacillati</taxon>
        <taxon>Actinomycetota</taxon>
        <taxon>Actinomycetes</taxon>
        <taxon>Mycobacteriales</taxon>
        <taxon>Nocardiaceae</taxon>
        <taxon>Nocardia</taxon>
    </lineage>
</organism>
<dbReference type="InterPro" id="IPR005021">
    <property type="entry name" value="Terminase_largesu-like"/>
</dbReference>
<gene>
    <name evidence="1" type="ORF">DFR76_10563</name>
</gene>
<dbReference type="AlphaFoldDB" id="A0A370I4S1"/>
<sequence length="573" mass="63455">MPVEVVKPRRSSRSCSLGWLAINWIESLVVHGAGDVVGMPVELIDDQAAFLLDTYALAAPGEPDEGRRLVDEVLMLAPKGADKSGLAARMLMWEAIGPSRFDGWAKGGEVYRDPWGLGFEYEFQPGEPLGRPVDNPFIRCLATAADQSSNTYESILYNFRDGPLSEAMRRRDNAGITRIVLPEGGEIIPSTASGSSKDGGRETAANADETHLYVLPELKNMFRVVNRNLRKRAKFAEPLMIATSTYYDPADGSICQEQHELALKIRAGKVKNDRLLLHYRYGDIEPADLGDTPKLRAALAEAYGGAAKWMDLDALVTEVQDPRNPVEASYRYFLNSPSTASNAWLSPWEWARCGPIDDDLDTHRRIEPGDVIVLGFDGSRKRKRGITDSTALIGCRVSDGCLFEVKVWEQPPGHHPDGWEVDTTAVDAAVEQAFRTYNVVGFYADPALWETYVAKWEAKYGARLLVKSTQPHPIEWWMTGARAFKTVEALRKFQDAVLDGELCHDGSPILTQHVLNARRFASTKGVQIRKEHPDSANKIDAAVAATLAWQARLDAVAKGIGGKKRKRIAVRVR</sequence>
<reference evidence="1 2" key="1">
    <citation type="submission" date="2018-07" db="EMBL/GenBank/DDBJ databases">
        <title>Genomic Encyclopedia of Type Strains, Phase IV (KMG-IV): sequencing the most valuable type-strain genomes for metagenomic binning, comparative biology and taxonomic classification.</title>
        <authorList>
            <person name="Goeker M."/>
        </authorList>
    </citation>
    <scope>NUCLEOTIDE SEQUENCE [LARGE SCALE GENOMIC DNA]</scope>
    <source>
        <strain evidence="1 2">DSM 44290</strain>
    </source>
</reference>
<proteinExistence type="predicted"/>
<protein>
    <submittedName>
        <fullName evidence="1">Phage terminase large subunit-like protein</fullName>
    </submittedName>
</protein>
<comment type="caution">
    <text evidence="1">The sequence shown here is derived from an EMBL/GenBank/DDBJ whole genome shotgun (WGS) entry which is preliminary data.</text>
</comment>
<dbReference type="PANTHER" id="PTHR41287">
    <property type="match status" value="1"/>
</dbReference>
<name>A0A370I4S1_9NOCA</name>
<evidence type="ECO:0000313" key="2">
    <source>
        <dbReference type="Proteomes" id="UP000254869"/>
    </source>
</evidence>
<dbReference type="RefSeq" id="WP_067999967.1">
    <property type="nucleotide sequence ID" value="NZ_QQBC01000005.1"/>
</dbReference>
<dbReference type="PANTHER" id="PTHR41287:SF1">
    <property type="entry name" value="PROTEIN YMFN"/>
    <property type="match status" value="1"/>
</dbReference>